<dbReference type="SMART" id="SM00680">
    <property type="entry name" value="CLIP"/>
    <property type="match status" value="2"/>
</dbReference>
<accession>A0A922D0A1</accession>
<evidence type="ECO:0000256" key="4">
    <source>
        <dbReference type="ARBA" id="ARBA00022825"/>
    </source>
</evidence>
<comment type="similarity">
    <text evidence="8">Belongs to the peptidase S1 family. CLIP subfamily.</text>
</comment>
<reference evidence="11" key="2">
    <citation type="submission" date="2020-12" db="EMBL/GenBank/DDBJ databases">
        <authorList>
            <person name="Kanost M."/>
        </authorList>
    </citation>
    <scope>NUCLEOTIDE SEQUENCE</scope>
</reference>
<evidence type="ECO:0000313" key="12">
    <source>
        <dbReference type="Proteomes" id="UP000791440"/>
    </source>
</evidence>
<feature type="domain" description="Clip" evidence="10">
    <location>
        <begin position="62"/>
        <end position="113"/>
    </location>
</feature>
<evidence type="ECO:0000256" key="2">
    <source>
        <dbReference type="ARBA" id="ARBA00022729"/>
    </source>
</evidence>
<keyword evidence="3" id="KW-0378">Hydrolase</keyword>
<feature type="domain" description="Peptidase S1" evidence="9">
    <location>
        <begin position="153"/>
        <end position="383"/>
    </location>
</feature>
<dbReference type="PROSITE" id="PS50240">
    <property type="entry name" value="TRYPSIN_DOM"/>
    <property type="match status" value="1"/>
</dbReference>
<reference evidence="11" key="1">
    <citation type="journal article" date="2016" name="Insect Biochem. Mol. Biol.">
        <title>Multifaceted biological insights from a draft genome sequence of the tobacco hornworm moth, Manduca sexta.</title>
        <authorList>
            <person name="Kanost M.R."/>
            <person name="Arrese E.L."/>
            <person name="Cao X."/>
            <person name="Chen Y.R."/>
            <person name="Chellapilla S."/>
            <person name="Goldsmith M.R."/>
            <person name="Grosse-Wilde E."/>
            <person name="Heckel D.G."/>
            <person name="Herndon N."/>
            <person name="Jiang H."/>
            <person name="Papanicolaou A."/>
            <person name="Qu J."/>
            <person name="Soulages J.L."/>
            <person name="Vogel H."/>
            <person name="Walters J."/>
            <person name="Waterhouse R.M."/>
            <person name="Ahn S.J."/>
            <person name="Almeida F.C."/>
            <person name="An C."/>
            <person name="Aqrawi P."/>
            <person name="Bretschneider A."/>
            <person name="Bryant W.B."/>
            <person name="Bucks S."/>
            <person name="Chao H."/>
            <person name="Chevignon G."/>
            <person name="Christen J.M."/>
            <person name="Clarke D.F."/>
            <person name="Dittmer N.T."/>
            <person name="Ferguson L.C.F."/>
            <person name="Garavelou S."/>
            <person name="Gordon K.H.J."/>
            <person name="Gunaratna R.T."/>
            <person name="Han Y."/>
            <person name="Hauser F."/>
            <person name="He Y."/>
            <person name="Heidel-Fischer H."/>
            <person name="Hirsh A."/>
            <person name="Hu Y."/>
            <person name="Jiang H."/>
            <person name="Kalra D."/>
            <person name="Klinner C."/>
            <person name="Konig C."/>
            <person name="Kovar C."/>
            <person name="Kroll A.R."/>
            <person name="Kuwar S.S."/>
            <person name="Lee S.L."/>
            <person name="Lehman R."/>
            <person name="Li K."/>
            <person name="Li Z."/>
            <person name="Liang H."/>
            <person name="Lovelace S."/>
            <person name="Lu Z."/>
            <person name="Mansfield J.H."/>
            <person name="McCulloch K.J."/>
            <person name="Mathew T."/>
            <person name="Morton B."/>
            <person name="Muzny D.M."/>
            <person name="Neunemann D."/>
            <person name="Ongeri F."/>
            <person name="Pauchet Y."/>
            <person name="Pu L.L."/>
            <person name="Pyrousis I."/>
            <person name="Rao X.J."/>
            <person name="Redding A."/>
            <person name="Roesel C."/>
            <person name="Sanchez-Gracia A."/>
            <person name="Schaack S."/>
            <person name="Shukla A."/>
            <person name="Tetreau G."/>
            <person name="Wang Y."/>
            <person name="Xiong G.H."/>
            <person name="Traut W."/>
            <person name="Walsh T.K."/>
            <person name="Worley K.C."/>
            <person name="Wu D."/>
            <person name="Wu W."/>
            <person name="Wu Y.Q."/>
            <person name="Zhang X."/>
            <person name="Zou Z."/>
            <person name="Zucker H."/>
            <person name="Briscoe A.D."/>
            <person name="Burmester T."/>
            <person name="Clem R.J."/>
            <person name="Feyereisen R."/>
            <person name="Grimmelikhuijzen C.J.P."/>
            <person name="Hamodrakas S.J."/>
            <person name="Hansson B.S."/>
            <person name="Huguet E."/>
            <person name="Jermiin L.S."/>
            <person name="Lan Q."/>
            <person name="Lehman H.K."/>
            <person name="Lorenzen M."/>
            <person name="Merzendorfer H."/>
            <person name="Michalopoulos I."/>
            <person name="Morton D.B."/>
            <person name="Muthukrishnan S."/>
            <person name="Oakeshott J.G."/>
            <person name="Palmer W."/>
            <person name="Park Y."/>
            <person name="Passarelli A.L."/>
            <person name="Rozas J."/>
            <person name="Schwartz L.M."/>
            <person name="Smith W."/>
            <person name="Southgate A."/>
            <person name="Vilcinskas A."/>
            <person name="Vogt R."/>
            <person name="Wang P."/>
            <person name="Werren J."/>
            <person name="Yu X.Q."/>
            <person name="Zhou J.J."/>
            <person name="Brown S.J."/>
            <person name="Scherer S.E."/>
            <person name="Richards S."/>
            <person name="Blissard G.W."/>
        </authorList>
    </citation>
    <scope>NUCLEOTIDE SEQUENCE</scope>
</reference>
<evidence type="ECO:0000256" key="8">
    <source>
        <dbReference type="ARBA" id="ARBA00024195"/>
    </source>
</evidence>
<keyword evidence="1" id="KW-0645">Protease</keyword>
<keyword evidence="6" id="KW-1015">Disulfide bond</keyword>
<proteinExistence type="inferred from homology"/>
<dbReference type="FunFam" id="2.40.10.10:FF:000028">
    <property type="entry name" value="Serine protease easter"/>
    <property type="match status" value="1"/>
</dbReference>
<evidence type="ECO:0000313" key="11">
    <source>
        <dbReference type="EMBL" id="KAG6463653.1"/>
    </source>
</evidence>
<dbReference type="GO" id="GO:0004252">
    <property type="term" value="F:serine-type endopeptidase activity"/>
    <property type="evidence" value="ECO:0007669"/>
    <property type="project" value="InterPro"/>
</dbReference>
<evidence type="ECO:0000256" key="6">
    <source>
        <dbReference type="ARBA" id="ARBA00023157"/>
    </source>
</evidence>
<dbReference type="GO" id="GO:0006508">
    <property type="term" value="P:proteolysis"/>
    <property type="evidence" value="ECO:0007669"/>
    <property type="project" value="UniProtKB-KW"/>
</dbReference>
<keyword evidence="2" id="KW-0732">Signal</keyword>
<dbReference type="PANTHER" id="PTHR24256">
    <property type="entry name" value="TRYPTASE-RELATED"/>
    <property type="match status" value="1"/>
</dbReference>
<dbReference type="SMART" id="SM00020">
    <property type="entry name" value="Tryp_SPc"/>
    <property type="match status" value="1"/>
</dbReference>
<gene>
    <name evidence="11" type="ORF">O3G_MSEX013999</name>
</gene>
<keyword evidence="5" id="KW-0865">Zymogen</keyword>
<dbReference type="InterPro" id="IPR022700">
    <property type="entry name" value="CLIP"/>
</dbReference>
<dbReference type="FunFam" id="3.30.1640.30:FF:000001">
    <property type="entry name" value="Serine protease 7"/>
    <property type="match status" value="1"/>
</dbReference>
<feature type="domain" description="Clip" evidence="10">
    <location>
        <begin position="2"/>
        <end position="55"/>
    </location>
</feature>
<evidence type="ECO:0000259" key="9">
    <source>
        <dbReference type="PROSITE" id="PS50240"/>
    </source>
</evidence>
<evidence type="ECO:0000259" key="10">
    <source>
        <dbReference type="PROSITE" id="PS51888"/>
    </source>
</evidence>
<dbReference type="AlphaFoldDB" id="A0A922D0A1"/>
<keyword evidence="4" id="KW-0720">Serine protease</keyword>
<protein>
    <recommendedName>
        <fullName evidence="13">CLIP domain-containing serine protease</fullName>
    </recommendedName>
</protein>
<dbReference type="InterPro" id="IPR018114">
    <property type="entry name" value="TRYPSIN_HIS"/>
</dbReference>
<dbReference type="Pfam" id="PF00089">
    <property type="entry name" value="Trypsin"/>
    <property type="match status" value="1"/>
</dbReference>
<organism evidence="11 12">
    <name type="scientific">Manduca sexta</name>
    <name type="common">Tobacco hawkmoth</name>
    <name type="synonym">Tobacco hornworm</name>
    <dbReference type="NCBI Taxonomy" id="7130"/>
    <lineage>
        <taxon>Eukaryota</taxon>
        <taxon>Metazoa</taxon>
        <taxon>Ecdysozoa</taxon>
        <taxon>Arthropoda</taxon>
        <taxon>Hexapoda</taxon>
        <taxon>Insecta</taxon>
        <taxon>Pterygota</taxon>
        <taxon>Neoptera</taxon>
        <taxon>Endopterygota</taxon>
        <taxon>Lepidoptera</taxon>
        <taxon>Glossata</taxon>
        <taxon>Ditrysia</taxon>
        <taxon>Bombycoidea</taxon>
        <taxon>Sphingidae</taxon>
        <taxon>Sphinginae</taxon>
        <taxon>Sphingini</taxon>
        <taxon>Manduca</taxon>
    </lineage>
</organism>
<dbReference type="CDD" id="cd00190">
    <property type="entry name" value="Tryp_SPc"/>
    <property type="match status" value="1"/>
</dbReference>
<dbReference type="PROSITE" id="PS00134">
    <property type="entry name" value="TRYPSIN_HIS"/>
    <property type="match status" value="1"/>
</dbReference>
<dbReference type="Pfam" id="PF12032">
    <property type="entry name" value="CLIP"/>
    <property type="match status" value="2"/>
</dbReference>
<sequence length="383" mass="42633">ENCSTPNGDGGTCKSLYECEIYQKMFRKTNRTPQDEQFLRNSKCGFEGKVPKVCCPDTDKLTCITPDANDGQCINIRDCPALSEMLKEPNNTVKRDYLKASVCPGPEDPSVCCGPAPRLQEPLYEQCDTKVSALPPDPDSDCCGVDSTVGNKIIGGNATAINEYPWLVIIEYEHPIEKTKLMCGGALISGKYVLTAAHCVSGAILNEGTPKFVRLGEYNITNKGPDCVPSAFGDPDCTDDMILAPIEEIIVHPEYDRFDLDKRHDIALIRLKIYAPYTDFIRPICLPKVDYSQSPPADLSFYVAGWGRYIENTTAKIYRRSSVKLHVEVPYVVRDQCQAAIRTIPGVENIVFRSGIFSIISFFKPLFTAIVIRWYNLALKSLE</sequence>
<evidence type="ECO:0000256" key="5">
    <source>
        <dbReference type="ARBA" id="ARBA00023145"/>
    </source>
</evidence>
<name>A0A922D0A1_MANSE</name>
<dbReference type="EMBL" id="JH669014">
    <property type="protein sequence ID" value="KAG6463653.1"/>
    <property type="molecule type" value="Genomic_DNA"/>
</dbReference>
<comment type="caution">
    <text evidence="11">The sequence shown here is derived from an EMBL/GenBank/DDBJ whole genome shotgun (WGS) entry which is preliminary data.</text>
</comment>
<evidence type="ECO:0000256" key="7">
    <source>
        <dbReference type="ARBA" id="ARBA00023180"/>
    </source>
</evidence>
<dbReference type="PROSITE" id="PS51888">
    <property type="entry name" value="CLIP"/>
    <property type="match status" value="2"/>
</dbReference>
<keyword evidence="12" id="KW-1185">Reference proteome</keyword>
<keyword evidence="7" id="KW-0325">Glycoprotein</keyword>
<dbReference type="InterPro" id="IPR051487">
    <property type="entry name" value="Ser/Thr_Proteases_Immune/Dev"/>
</dbReference>
<dbReference type="InterPro" id="IPR001254">
    <property type="entry name" value="Trypsin_dom"/>
</dbReference>
<evidence type="ECO:0008006" key="13">
    <source>
        <dbReference type="Google" id="ProtNLM"/>
    </source>
</evidence>
<evidence type="ECO:0000256" key="1">
    <source>
        <dbReference type="ARBA" id="ARBA00022670"/>
    </source>
</evidence>
<dbReference type="Proteomes" id="UP000791440">
    <property type="component" value="Unassembled WGS sequence"/>
</dbReference>
<evidence type="ECO:0000256" key="3">
    <source>
        <dbReference type="ARBA" id="ARBA00022801"/>
    </source>
</evidence>
<feature type="non-terminal residue" evidence="11">
    <location>
        <position position="1"/>
    </location>
</feature>